<dbReference type="Proteomes" id="UP000182836">
    <property type="component" value="Unassembled WGS sequence"/>
</dbReference>
<feature type="binding site" evidence="7">
    <location>
        <position position="157"/>
    </location>
    <ligand>
        <name>NADP(+)</name>
        <dbReference type="ChEBI" id="CHEBI:58349"/>
    </ligand>
</feature>
<dbReference type="InterPro" id="IPR001282">
    <property type="entry name" value="G6P_DH"/>
</dbReference>
<evidence type="ECO:0000259" key="9">
    <source>
        <dbReference type="Pfam" id="PF02781"/>
    </source>
</evidence>
<comment type="similarity">
    <text evidence="2 7">Belongs to the glucose-6-phosphate dehydrogenase family.</text>
</comment>
<keyword evidence="5 7" id="KW-0560">Oxidoreductase</keyword>
<dbReference type="Pfam" id="PF02781">
    <property type="entry name" value="G6PD_C"/>
    <property type="match status" value="1"/>
</dbReference>
<reference evidence="10 11" key="1">
    <citation type="submission" date="2016-10" db="EMBL/GenBank/DDBJ databases">
        <authorList>
            <person name="de Groot N.N."/>
        </authorList>
    </citation>
    <scope>NUCLEOTIDE SEQUENCE [LARGE SCALE GENOMIC DNA]</scope>
    <source>
        <strain evidence="10 11">DSM 2895</strain>
    </source>
</reference>
<sequence>MSTQHDSIQPFVFLIFGATGDLAKRKLFPALYNLYLDGHLNNEFAVIGIGRTEMEVSRFRMFVREAVSEFGRLPLQEGVEWERFAARFDYIAFDIMEADAYASLLAVVEERERKMQLTGNRMFYLAIAPQLFGTVSNHLKRSGLTNTTGWKRLVVEKPFGHDHASAEMLNEEIKRSFAEEEIYRIDHYLGKEMVQNIQVIRFANSMFEPLWNNRHIDNIQITASETVGVEDRASYYDRAGALLDMVQNHMLQMVMMVCMEPPSRLNTEAIRDEKVKVMRALRRYNEEEVDRHVVRGQYTEGKGRQGMVCAYREESNVNPASTTETFVAARLFIDNFRWADVPIYIRTGKRMPEKVTEIVIQFKALPKRLYFNKNDDLTPNLLIFRINPKEGITLLLNAKKQGADSQIVPVGMEYCNNCGDAPPEAYESLLHDAMLGDSTFFTRWDEVSLAWKFIDPIRRAWDKNPRSPEEYAAGTWGPAESYKMIINDGKRWWTGESTEERKTIKAVEQQKYRKGES</sequence>
<dbReference type="RefSeq" id="WP_074715419.1">
    <property type="nucleotide sequence ID" value="NZ_BJOA01000135.1"/>
</dbReference>
<evidence type="ECO:0000256" key="7">
    <source>
        <dbReference type="HAMAP-Rule" id="MF_00966"/>
    </source>
</evidence>
<feature type="binding site" evidence="7">
    <location>
        <position position="225"/>
    </location>
    <ligand>
        <name>substrate</name>
    </ligand>
</feature>
<keyword evidence="6 7" id="KW-0119">Carbohydrate metabolism</keyword>
<dbReference type="NCBIfam" id="TIGR00871">
    <property type="entry name" value="zwf"/>
    <property type="match status" value="1"/>
</dbReference>
<dbReference type="GO" id="GO:0050661">
    <property type="term" value="F:NADP binding"/>
    <property type="evidence" value="ECO:0007669"/>
    <property type="project" value="UniProtKB-UniRule"/>
</dbReference>
<dbReference type="InterPro" id="IPR019796">
    <property type="entry name" value="G6P_DH_AS"/>
</dbReference>
<organism evidence="10 11">
    <name type="scientific">Aneurinibacillus migulanus</name>
    <name type="common">Bacillus migulanus</name>
    <dbReference type="NCBI Taxonomy" id="47500"/>
    <lineage>
        <taxon>Bacteria</taxon>
        <taxon>Bacillati</taxon>
        <taxon>Bacillota</taxon>
        <taxon>Bacilli</taxon>
        <taxon>Bacillales</taxon>
        <taxon>Paenibacillaceae</taxon>
        <taxon>Aneurinibacillus group</taxon>
        <taxon>Aneurinibacillus</taxon>
    </lineage>
</organism>
<evidence type="ECO:0000256" key="1">
    <source>
        <dbReference type="ARBA" id="ARBA00004937"/>
    </source>
</evidence>
<comment type="function">
    <text evidence="7">Catalyzes the oxidation of glucose 6-phosphate to 6-phosphogluconolactone.</text>
</comment>
<feature type="binding site" evidence="7">
    <location>
        <begin position="17"/>
        <end position="24"/>
    </location>
    <ligand>
        <name>NADP(+)</name>
        <dbReference type="ChEBI" id="CHEBI:58349"/>
    </ligand>
</feature>
<dbReference type="GeneID" id="42308532"/>
<dbReference type="InterPro" id="IPR036291">
    <property type="entry name" value="NAD(P)-bd_dom_sf"/>
</dbReference>
<comment type="catalytic activity">
    <reaction evidence="7">
        <text>D-glucose 6-phosphate + NADP(+) = 6-phospho-D-glucono-1,5-lactone + NADPH + H(+)</text>
        <dbReference type="Rhea" id="RHEA:15841"/>
        <dbReference type="ChEBI" id="CHEBI:15378"/>
        <dbReference type="ChEBI" id="CHEBI:57783"/>
        <dbReference type="ChEBI" id="CHEBI:57955"/>
        <dbReference type="ChEBI" id="CHEBI:58349"/>
        <dbReference type="ChEBI" id="CHEBI:61548"/>
        <dbReference type="EC" id="1.1.1.49"/>
    </reaction>
</comment>
<dbReference type="EMBL" id="FNED01000040">
    <property type="protein sequence ID" value="SDK13725.1"/>
    <property type="molecule type" value="Genomic_DNA"/>
</dbReference>
<dbReference type="PIRSF" id="PIRSF000110">
    <property type="entry name" value="G6PD"/>
    <property type="match status" value="1"/>
</dbReference>
<dbReference type="GO" id="GO:0009051">
    <property type="term" value="P:pentose-phosphate shunt, oxidative branch"/>
    <property type="evidence" value="ECO:0007669"/>
    <property type="project" value="TreeGrafter"/>
</dbReference>
<evidence type="ECO:0000256" key="6">
    <source>
        <dbReference type="ARBA" id="ARBA00023277"/>
    </source>
</evidence>
<dbReference type="GO" id="GO:0006006">
    <property type="term" value="P:glucose metabolic process"/>
    <property type="evidence" value="ECO:0007669"/>
    <property type="project" value="UniProtKB-KW"/>
</dbReference>
<evidence type="ECO:0000259" key="8">
    <source>
        <dbReference type="Pfam" id="PF00479"/>
    </source>
</evidence>
<dbReference type="UniPathway" id="UPA00115">
    <property type="reaction ID" value="UER00408"/>
</dbReference>
<evidence type="ECO:0000313" key="10">
    <source>
        <dbReference type="EMBL" id="SDK13725.1"/>
    </source>
</evidence>
<dbReference type="InterPro" id="IPR022675">
    <property type="entry name" value="G6P_DH_C"/>
</dbReference>
<feature type="binding site" evidence="7">
    <location>
        <position position="51"/>
    </location>
    <ligand>
        <name>NADP(+)</name>
        <dbReference type="ChEBI" id="CHEBI:58349"/>
    </ligand>
</feature>
<protein>
    <recommendedName>
        <fullName evidence="7">Glucose-6-phosphate 1-dehydrogenase</fullName>
        <shortName evidence="7">G6PD</shortName>
        <ecNumber evidence="7">1.1.1.49</ecNumber>
    </recommendedName>
</protein>
<feature type="domain" description="Glucose-6-phosphate dehydrogenase NAD-binding" evidence="8">
    <location>
        <begin position="15"/>
        <end position="196"/>
    </location>
</feature>
<dbReference type="GO" id="GO:0005829">
    <property type="term" value="C:cytosol"/>
    <property type="evidence" value="ECO:0007669"/>
    <property type="project" value="TreeGrafter"/>
</dbReference>
<accession>A0A1G8ZH53</accession>
<keyword evidence="4 7" id="KW-0521">NADP</keyword>
<dbReference type="PANTHER" id="PTHR23429">
    <property type="entry name" value="GLUCOSE-6-PHOSPHATE 1-DEHYDROGENASE G6PD"/>
    <property type="match status" value="1"/>
</dbReference>
<dbReference type="EC" id="1.1.1.49" evidence="7"/>
<dbReference type="Gene3D" id="3.30.360.10">
    <property type="entry name" value="Dihydrodipicolinate Reductase, domain 2"/>
    <property type="match status" value="1"/>
</dbReference>
<feature type="binding site" evidence="7">
    <location>
        <position position="187"/>
    </location>
    <ligand>
        <name>substrate</name>
    </ligand>
</feature>
<dbReference type="InterPro" id="IPR022674">
    <property type="entry name" value="G6P_DH_NAD-bd"/>
</dbReference>
<keyword evidence="3 7" id="KW-0313">Glucose metabolism</keyword>
<gene>
    <name evidence="7" type="primary">zwf</name>
    <name evidence="10" type="ORF">SAMN04487909_14039</name>
</gene>
<proteinExistence type="inferred from homology"/>
<feature type="binding site" evidence="7">
    <location>
        <position position="349"/>
    </location>
    <ligand>
        <name>substrate</name>
    </ligand>
</feature>
<dbReference type="PROSITE" id="PS00069">
    <property type="entry name" value="G6P_DEHYDROGENASE"/>
    <property type="match status" value="1"/>
</dbReference>
<dbReference type="SUPFAM" id="SSF51735">
    <property type="entry name" value="NAD(P)-binding Rossmann-fold domains"/>
    <property type="match status" value="1"/>
</dbReference>
<evidence type="ECO:0000256" key="4">
    <source>
        <dbReference type="ARBA" id="ARBA00022857"/>
    </source>
</evidence>
<dbReference type="GO" id="GO:0004345">
    <property type="term" value="F:glucose-6-phosphate dehydrogenase activity"/>
    <property type="evidence" value="ECO:0007669"/>
    <property type="project" value="UniProtKB-UniRule"/>
</dbReference>
<feature type="active site" description="Proton acceptor" evidence="7">
    <location>
        <position position="249"/>
    </location>
</feature>
<evidence type="ECO:0000313" key="11">
    <source>
        <dbReference type="Proteomes" id="UP000182836"/>
    </source>
</evidence>
<dbReference type="Gene3D" id="3.40.50.720">
    <property type="entry name" value="NAD(P)-binding Rossmann-like Domain"/>
    <property type="match status" value="1"/>
</dbReference>
<evidence type="ECO:0000256" key="5">
    <source>
        <dbReference type="ARBA" id="ARBA00023002"/>
    </source>
</evidence>
<comment type="pathway">
    <text evidence="1 7">Carbohydrate degradation; pentose phosphate pathway; D-ribulose 5-phosphate from D-glucose 6-phosphate (oxidative stage): step 1/3.</text>
</comment>
<evidence type="ECO:0000256" key="2">
    <source>
        <dbReference type="ARBA" id="ARBA00009975"/>
    </source>
</evidence>
<feature type="binding site" evidence="7">
    <location>
        <position position="191"/>
    </location>
    <ligand>
        <name>substrate</name>
    </ligand>
</feature>
<dbReference type="Pfam" id="PF00479">
    <property type="entry name" value="G6PD_N"/>
    <property type="match status" value="1"/>
</dbReference>
<feature type="domain" description="Glucose-6-phosphate dehydrogenase C-terminal" evidence="9">
    <location>
        <begin position="199"/>
        <end position="493"/>
    </location>
</feature>
<name>A0A1G8ZH53_ANEMI</name>
<feature type="binding site" evidence="7">
    <location>
        <position position="244"/>
    </location>
    <ligand>
        <name>substrate</name>
    </ligand>
</feature>
<evidence type="ECO:0000256" key="3">
    <source>
        <dbReference type="ARBA" id="ARBA00022526"/>
    </source>
</evidence>
<dbReference type="AlphaFoldDB" id="A0A1G8ZH53"/>
<dbReference type="SUPFAM" id="SSF55347">
    <property type="entry name" value="Glyceraldehyde-3-phosphate dehydrogenase-like, C-terminal domain"/>
    <property type="match status" value="1"/>
</dbReference>
<feature type="binding site" evidence="7">
    <location>
        <position position="354"/>
    </location>
    <ligand>
        <name>substrate</name>
    </ligand>
</feature>
<feature type="binding site" evidence="7">
    <location>
        <begin position="94"/>
        <end position="95"/>
    </location>
    <ligand>
        <name>NADP(+)</name>
        <dbReference type="ChEBI" id="CHEBI:58349"/>
    </ligand>
</feature>
<dbReference type="HAMAP" id="MF_00966">
    <property type="entry name" value="G6PD"/>
    <property type="match status" value="1"/>
</dbReference>
<dbReference type="PANTHER" id="PTHR23429:SF0">
    <property type="entry name" value="GLUCOSE-6-PHOSPHATE 1-DEHYDROGENASE"/>
    <property type="match status" value="1"/>
</dbReference>
<dbReference type="PRINTS" id="PR00079">
    <property type="entry name" value="G6PDHDRGNASE"/>
</dbReference>